<comment type="similarity">
    <text evidence="1">Belongs to the LysR transcriptional regulatory family.</text>
</comment>
<dbReference type="GO" id="GO:0003700">
    <property type="term" value="F:DNA-binding transcription factor activity"/>
    <property type="evidence" value="ECO:0007669"/>
    <property type="project" value="InterPro"/>
</dbReference>
<dbReference type="PANTHER" id="PTHR30419">
    <property type="entry name" value="HTH-TYPE TRANSCRIPTIONAL REGULATOR YBHD"/>
    <property type="match status" value="1"/>
</dbReference>
<dbReference type="PROSITE" id="PS50931">
    <property type="entry name" value="HTH_LYSR"/>
    <property type="match status" value="1"/>
</dbReference>
<organism evidence="6 7">
    <name type="scientific">Duganella vulcania</name>
    <dbReference type="NCBI Taxonomy" id="2692166"/>
    <lineage>
        <taxon>Bacteria</taxon>
        <taxon>Pseudomonadati</taxon>
        <taxon>Pseudomonadota</taxon>
        <taxon>Betaproteobacteria</taxon>
        <taxon>Burkholderiales</taxon>
        <taxon>Oxalobacteraceae</taxon>
        <taxon>Telluria group</taxon>
        <taxon>Duganella</taxon>
    </lineage>
</organism>
<dbReference type="InterPro" id="IPR005119">
    <property type="entry name" value="LysR_subst-bd"/>
</dbReference>
<name>A0A845G0V1_9BURK</name>
<proteinExistence type="inferred from homology"/>
<evidence type="ECO:0000313" key="7">
    <source>
        <dbReference type="Proteomes" id="UP000470302"/>
    </source>
</evidence>
<dbReference type="AlphaFoldDB" id="A0A845G0V1"/>
<protein>
    <submittedName>
        <fullName evidence="6">LysR family transcriptional regulator</fullName>
    </submittedName>
</protein>
<dbReference type="Gene3D" id="1.10.10.10">
    <property type="entry name" value="Winged helix-like DNA-binding domain superfamily/Winged helix DNA-binding domain"/>
    <property type="match status" value="1"/>
</dbReference>
<dbReference type="SUPFAM" id="SSF46785">
    <property type="entry name" value="Winged helix' DNA-binding domain"/>
    <property type="match status" value="1"/>
</dbReference>
<dbReference type="CDD" id="cd05466">
    <property type="entry name" value="PBP2_LTTR_substrate"/>
    <property type="match status" value="1"/>
</dbReference>
<dbReference type="GO" id="GO:0003677">
    <property type="term" value="F:DNA binding"/>
    <property type="evidence" value="ECO:0007669"/>
    <property type="project" value="UniProtKB-KW"/>
</dbReference>
<evidence type="ECO:0000313" key="6">
    <source>
        <dbReference type="EMBL" id="MYM87092.1"/>
    </source>
</evidence>
<keyword evidence="3" id="KW-0238">DNA-binding</keyword>
<evidence type="ECO:0000256" key="2">
    <source>
        <dbReference type="ARBA" id="ARBA00023015"/>
    </source>
</evidence>
<dbReference type="PRINTS" id="PR00039">
    <property type="entry name" value="HTHLYSR"/>
</dbReference>
<dbReference type="PANTHER" id="PTHR30419:SF8">
    <property type="entry name" value="NITROGEN ASSIMILATION TRANSCRIPTIONAL ACTIVATOR-RELATED"/>
    <property type="match status" value="1"/>
</dbReference>
<reference evidence="6 7" key="1">
    <citation type="submission" date="2020-01" db="EMBL/GenBank/DDBJ databases">
        <title>Novel species isolated from a subtropical stream in China.</title>
        <authorList>
            <person name="Lu H."/>
        </authorList>
    </citation>
    <scope>NUCLEOTIDE SEQUENCE [LARGE SCALE GENOMIC DNA]</scope>
    <source>
        <strain evidence="6 7">FT82W</strain>
    </source>
</reference>
<dbReference type="GO" id="GO:0005829">
    <property type="term" value="C:cytosol"/>
    <property type="evidence" value="ECO:0007669"/>
    <property type="project" value="TreeGrafter"/>
</dbReference>
<dbReference type="InterPro" id="IPR050950">
    <property type="entry name" value="HTH-type_LysR_regulators"/>
</dbReference>
<dbReference type="InterPro" id="IPR000847">
    <property type="entry name" value="LysR_HTH_N"/>
</dbReference>
<dbReference type="Pfam" id="PF00126">
    <property type="entry name" value="HTH_1"/>
    <property type="match status" value="1"/>
</dbReference>
<dbReference type="InterPro" id="IPR036390">
    <property type="entry name" value="WH_DNA-bd_sf"/>
</dbReference>
<evidence type="ECO:0000256" key="3">
    <source>
        <dbReference type="ARBA" id="ARBA00023125"/>
    </source>
</evidence>
<evidence type="ECO:0000256" key="1">
    <source>
        <dbReference type="ARBA" id="ARBA00009437"/>
    </source>
</evidence>
<evidence type="ECO:0000256" key="4">
    <source>
        <dbReference type="ARBA" id="ARBA00023163"/>
    </source>
</evidence>
<sequence length="301" mass="32552">MRTQLADLRLLRSFVMVARLGAVTKAATALNLTQPALSQHLRELNQITGTALFEKHGRGIILTSAGSLLLEEVGPLLEQLDLSLQTIQARGEQVRGTLRIGAIASYSRTLVMPAVAKMLSVFPELFVTAVELTGAEIDRALLEGDVDVGISFSKTSAAGIDQRLLFEERLVLASAALSHDEMDLRELSSYPLALLNSQFAMRRQIDLSLASHGVVPDLRIEVDDVDALLRLAAIGPVSTIVGELAARTASGVGIAQINDRGLVRSAAFRWRKGRMLKGAMGEFFDRLISEIRSCGLNVIPN</sequence>
<dbReference type="Pfam" id="PF03466">
    <property type="entry name" value="LysR_substrate"/>
    <property type="match status" value="1"/>
</dbReference>
<keyword evidence="2" id="KW-0805">Transcription regulation</keyword>
<dbReference type="EMBL" id="WWCW01000017">
    <property type="protein sequence ID" value="MYM87092.1"/>
    <property type="molecule type" value="Genomic_DNA"/>
</dbReference>
<feature type="domain" description="HTH lysR-type" evidence="5">
    <location>
        <begin position="7"/>
        <end position="63"/>
    </location>
</feature>
<comment type="caution">
    <text evidence="6">The sequence shown here is derived from an EMBL/GenBank/DDBJ whole genome shotgun (WGS) entry which is preliminary data.</text>
</comment>
<dbReference type="RefSeq" id="WP_161096270.1">
    <property type="nucleotide sequence ID" value="NZ_WWCW01000017.1"/>
</dbReference>
<keyword evidence="4" id="KW-0804">Transcription</keyword>
<dbReference type="SUPFAM" id="SSF53850">
    <property type="entry name" value="Periplasmic binding protein-like II"/>
    <property type="match status" value="1"/>
</dbReference>
<dbReference type="Proteomes" id="UP000470302">
    <property type="component" value="Unassembled WGS sequence"/>
</dbReference>
<gene>
    <name evidence="6" type="ORF">GTP91_07845</name>
</gene>
<dbReference type="Gene3D" id="3.40.190.290">
    <property type="match status" value="1"/>
</dbReference>
<evidence type="ECO:0000259" key="5">
    <source>
        <dbReference type="PROSITE" id="PS50931"/>
    </source>
</evidence>
<accession>A0A845G0V1</accession>
<dbReference type="InterPro" id="IPR036388">
    <property type="entry name" value="WH-like_DNA-bd_sf"/>
</dbReference>